<dbReference type="SUPFAM" id="SSF49464">
    <property type="entry name" value="Carboxypeptidase regulatory domain-like"/>
    <property type="match status" value="3"/>
</dbReference>
<dbReference type="AlphaFoldDB" id="A0A8J3K765"/>
<evidence type="ECO:0000256" key="1">
    <source>
        <dbReference type="SAM" id="MobiDB-lite"/>
    </source>
</evidence>
<evidence type="ECO:0000256" key="2">
    <source>
        <dbReference type="SAM" id="SignalP"/>
    </source>
</evidence>
<feature type="chain" id="PRO_5035234704" description="Alpha-amylase" evidence="2">
    <location>
        <begin position="25"/>
        <end position="866"/>
    </location>
</feature>
<comment type="caution">
    <text evidence="3">The sequence shown here is derived from an EMBL/GenBank/DDBJ whole genome shotgun (WGS) entry which is preliminary data.</text>
</comment>
<reference evidence="3 4" key="1">
    <citation type="submission" date="2021-01" db="EMBL/GenBank/DDBJ databases">
        <title>Whole genome shotgun sequence of Catellatospora chokoriensis NBRC 107358.</title>
        <authorList>
            <person name="Komaki H."/>
            <person name="Tamura T."/>
        </authorList>
    </citation>
    <scope>NUCLEOTIDE SEQUENCE [LARGE SCALE GENOMIC DNA]</scope>
    <source>
        <strain evidence="3 4">NBRC 107358</strain>
    </source>
</reference>
<evidence type="ECO:0000313" key="3">
    <source>
        <dbReference type="EMBL" id="GIF89739.1"/>
    </source>
</evidence>
<name>A0A8J3K765_9ACTN</name>
<feature type="compositionally biased region" description="Low complexity" evidence="1">
    <location>
        <begin position="86"/>
        <end position="101"/>
    </location>
</feature>
<keyword evidence="4" id="KW-1185">Reference proteome</keyword>
<dbReference type="Gene3D" id="2.60.40.1120">
    <property type="entry name" value="Carboxypeptidase-like, regulatory domain"/>
    <property type="match status" value="1"/>
</dbReference>
<evidence type="ECO:0008006" key="5">
    <source>
        <dbReference type="Google" id="ProtNLM"/>
    </source>
</evidence>
<dbReference type="RefSeq" id="WP_191842506.1">
    <property type="nucleotide sequence ID" value="NZ_BAAALB010000034.1"/>
</dbReference>
<accession>A0A8J3K765</accession>
<dbReference type="InterPro" id="IPR008969">
    <property type="entry name" value="CarboxyPept-like_regulatory"/>
</dbReference>
<gene>
    <name evidence="3" type="ORF">Cch02nite_31830</name>
</gene>
<protein>
    <recommendedName>
        <fullName evidence="5">Alpha-amylase</fullName>
    </recommendedName>
</protein>
<dbReference type="EMBL" id="BONG01000017">
    <property type="protein sequence ID" value="GIF89739.1"/>
    <property type="molecule type" value="Genomic_DNA"/>
</dbReference>
<feature type="signal peptide" evidence="2">
    <location>
        <begin position="1"/>
        <end position="24"/>
    </location>
</feature>
<dbReference type="Pfam" id="PF13620">
    <property type="entry name" value="CarboxypepD_reg"/>
    <property type="match status" value="2"/>
</dbReference>
<evidence type="ECO:0000313" key="4">
    <source>
        <dbReference type="Proteomes" id="UP000619293"/>
    </source>
</evidence>
<keyword evidence="2" id="KW-0732">Signal</keyword>
<feature type="region of interest" description="Disordered" evidence="1">
    <location>
        <begin position="842"/>
        <end position="866"/>
    </location>
</feature>
<feature type="compositionally biased region" description="Low complexity" evidence="1">
    <location>
        <begin position="46"/>
        <end position="77"/>
    </location>
</feature>
<dbReference type="GO" id="GO:0030246">
    <property type="term" value="F:carbohydrate binding"/>
    <property type="evidence" value="ECO:0007669"/>
    <property type="project" value="InterPro"/>
</dbReference>
<proteinExistence type="predicted"/>
<dbReference type="SUPFAM" id="SSF49452">
    <property type="entry name" value="Starch-binding domain-like"/>
    <property type="match status" value="1"/>
</dbReference>
<dbReference type="InterPro" id="IPR013784">
    <property type="entry name" value="Carb-bd-like_fold"/>
</dbReference>
<sequence>MRRYAKAALAILATAAVISPSADAASSPSAVTTGAWQQAAQLAATQAAAPQPAGRSADQSANQAAAPAATAPEATTVPAPPPASPQPAQAAAAAPTTSQISGTITDAASGEPIAGACVTAYNGNRQTLARTCAGADGRYTIGNARAYGMYLKATVGPHAQWWPGALEQAYATRVDVYPGLAPVADFRIERRLGTVRGSVTRQDGAPAVNAAVFFDPVDAARTVGYTIAFDGGFQREIPVGRYRVSFSGSGYPRQWYPARAAQADAAVVEVTDGGVVELTEQFLAVDPIPAVPSFITRQGRVLAQPGATPVADAQVTMYATGLVPLGTTRTDAEGRFTFPNLFTQAAVYTKASAPGFATAWMVDDPEPVIAMGAANQPIPITLRPGSGRLLARISDHDGSLPYPGTTATLSRVDSAWTYTLPVRFDGTIDLPELPAGQYRLQLHPTTPTTWRPQQWYPGELDSTDAGVITITDGQTTEITESLLGPAVVEVTLRDAVTSATLSGGCVLSVCTDVDGTYRVTLGWQPNSYGLSATHAPYHYPAQISVTARPGEITQVTLTMQPGAVVATTYQDRVNTYLFPDVCVHAVRGRWGMETDNDGSPVCARPAADGSLLLGPFQPGYVQLFVRSRGIAGAQWLGYQGGTGDRRSAATLLLQQGAVTTAPTIVAAESGSVHGIIREAVTNWPVPYSCADAGPGMMSCGDGGFYNFSDLGPYRWVIAYSGPGKVTVRTGEAGAPASVVITSRGGIAADPALRPATVGQSFAVGGTAPTMWNVLVYDASTRAMIDAAGSGAGMVLPYGRHVVVRLDYDGHRCWAYSATGSRLTPYHQVGVSLINKLTLTPGQNCLDSEPTPMPQRMRPATPRGMQP</sequence>
<dbReference type="Proteomes" id="UP000619293">
    <property type="component" value="Unassembled WGS sequence"/>
</dbReference>
<organism evidence="3 4">
    <name type="scientific">Catellatospora chokoriensis</name>
    <dbReference type="NCBI Taxonomy" id="310353"/>
    <lineage>
        <taxon>Bacteria</taxon>
        <taxon>Bacillati</taxon>
        <taxon>Actinomycetota</taxon>
        <taxon>Actinomycetes</taxon>
        <taxon>Micromonosporales</taxon>
        <taxon>Micromonosporaceae</taxon>
        <taxon>Catellatospora</taxon>
    </lineage>
</organism>
<feature type="region of interest" description="Disordered" evidence="1">
    <location>
        <begin position="46"/>
        <end position="103"/>
    </location>
</feature>